<dbReference type="Pfam" id="PF13927">
    <property type="entry name" value="Ig_3"/>
    <property type="match status" value="1"/>
</dbReference>
<accession>A0A0B2VR83</accession>
<evidence type="ECO:0000256" key="2">
    <source>
        <dbReference type="ARBA" id="ARBA00022737"/>
    </source>
</evidence>
<name>A0A0B2VR83_TOXCA</name>
<dbReference type="STRING" id="6265.A0A0B2VR83"/>
<dbReference type="InterPro" id="IPR036116">
    <property type="entry name" value="FN3_sf"/>
</dbReference>
<comment type="caution">
    <text evidence="7">The sequence shown here is derived from an EMBL/GenBank/DDBJ whole genome shotgun (WGS) entry which is preliminary data.</text>
</comment>
<sequence>MCAGSASYRGGVELGVAQCETRAFYLFQTVSQLKVVDENSVIDSEDGKLNIAPPSLTGNKYVVKSGATFRVSCIFNGEDIADVNQLSWRNENDRKIDGESSSSLFTVALQERETRHKKLSLVFSRIATRDAGTYTCIAVDLARQTHKKEIHVVVVPPIVWNEKGHIVGAMLGESLTVDCGASGDPQPEIEITDADGEPLKESEFTVAGSEITVERLSRNYQDRIVKCLAVQEFKEYDTTSVEQNEVKIDVWFAPEFASPLIERHAIVGRTAVLFCNTSASNPPARHFRMFKGSKLLDDLHKYELNFDVERQSAFLKILAVEEEDFGEYICEASNGKAKSQQTILLREANPPDEVRASLDKIGKNTISWKIEPVEDGELPILSYTIEFVRSSLFNDVGAFEQNLDTEKTWRTQGSRITALASRNGVYEVRGLRQDTKYVFRLSAQNEAGSSDPVIIIAKTLGQEEVEKDMKVSNAVAATFSGAVVVAIALL</sequence>
<dbReference type="InterPro" id="IPR051170">
    <property type="entry name" value="Neural/epithelial_adhesion"/>
</dbReference>
<evidence type="ECO:0000256" key="4">
    <source>
        <dbReference type="ARBA" id="ARBA00023319"/>
    </source>
</evidence>
<dbReference type="InterPro" id="IPR013151">
    <property type="entry name" value="Immunoglobulin_dom"/>
</dbReference>
<dbReference type="PANTHER" id="PTHR12231:SF253">
    <property type="entry name" value="DPR-INTERACTING PROTEIN ETA, ISOFORM B-RELATED"/>
    <property type="match status" value="1"/>
</dbReference>
<dbReference type="CDD" id="cd00063">
    <property type="entry name" value="FN3"/>
    <property type="match status" value="1"/>
</dbReference>
<dbReference type="InterPro" id="IPR003598">
    <property type="entry name" value="Ig_sub2"/>
</dbReference>
<dbReference type="InterPro" id="IPR003961">
    <property type="entry name" value="FN3_dom"/>
</dbReference>
<feature type="domain" description="Ig-like" evidence="5">
    <location>
        <begin position="254"/>
        <end position="346"/>
    </location>
</feature>
<dbReference type="EMBL" id="JPKZ01001180">
    <property type="protein sequence ID" value="KHN83545.1"/>
    <property type="molecule type" value="Genomic_DNA"/>
</dbReference>
<evidence type="ECO:0000313" key="7">
    <source>
        <dbReference type="EMBL" id="KHN83545.1"/>
    </source>
</evidence>
<proteinExistence type="predicted"/>
<evidence type="ECO:0000259" key="5">
    <source>
        <dbReference type="PROSITE" id="PS50835"/>
    </source>
</evidence>
<dbReference type="PROSITE" id="PS50835">
    <property type="entry name" value="IG_LIKE"/>
    <property type="match status" value="2"/>
</dbReference>
<dbReference type="OMA" id="FRISCIC"/>
<dbReference type="Pfam" id="PF00041">
    <property type="entry name" value="fn3"/>
    <property type="match status" value="1"/>
</dbReference>
<evidence type="ECO:0000313" key="8">
    <source>
        <dbReference type="Proteomes" id="UP000031036"/>
    </source>
</evidence>
<evidence type="ECO:0000259" key="6">
    <source>
        <dbReference type="PROSITE" id="PS50853"/>
    </source>
</evidence>
<dbReference type="InterPro" id="IPR007110">
    <property type="entry name" value="Ig-like_dom"/>
</dbReference>
<dbReference type="SMART" id="SM00060">
    <property type="entry name" value="FN3"/>
    <property type="match status" value="1"/>
</dbReference>
<dbReference type="InterPro" id="IPR036179">
    <property type="entry name" value="Ig-like_dom_sf"/>
</dbReference>
<feature type="domain" description="Ig-like" evidence="5">
    <location>
        <begin position="54"/>
        <end position="153"/>
    </location>
</feature>
<dbReference type="InterPro" id="IPR013783">
    <property type="entry name" value="Ig-like_fold"/>
</dbReference>
<dbReference type="Pfam" id="PF00047">
    <property type="entry name" value="ig"/>
    <property type="match status" value="1"/>
</dbReference>
<reference evidence="7 8" key="1">
    <citation type="submission" date="2014-11" db="EMBL/GenBank/DDBJ databases">
        <title>Genetic blueprint of the zoonotic pathogen Toxocara canis.</title>
        <authorList>
            <person name="Zhu X.-Q."/>
            <person name="Korhonen P.K."/>
            <person name="Cai H."/>
            <person name="Young N.D."/>
            <person name="Nejsum P."/>
            <person name="von Samson-Himmelstjerna G."/>
            <person name="Boag P.R."/>
            <person name="Tan P."/>
            <person name="Li Q."/>
            <person name="Min J."/>
            <person name="Yang Y."/>
            <person name="Wang X."/>
            <person name="Fang X."/>
            <person name="Hall R.S."/>
            <person name="Hofmann A."/>
            <person name="Sternberg P.W."/>
            <person name="Jex A.R."/>
            <person name="Gasser R.B."/>
        </authorList>
    </citation>
    <scope>NUCLEOTIDE SEQUENCE [LARGE SCALE GENOMIC DNA]</scope>
    <source>
        <strain evidence="7">PN_DK_2014</strain>
    </source>
</reference>
<evidence type="ECO:0000256" key="3">
    <source>
        <dbReference type="ARBA" id="ARBA00023157"/>
    </source>
</evidence>
<gene>
    <name evidence="7" type="primary">Fas2</name>
    <name evidence="7" type="ORF">Tcan_10668</name>
</gene>
<keyword evidence="1" id="KW-0732">Signal</keyword>
<dbReference type="SUPFAM" id="SSF48726">
    <property type="entry name" value="Immunoglobulin"/>
    <property type="match status" value="2"/>
</dbReference>
<keyword evidence="4" id="KW-0393">Immunoglobulin domain</keyword>
<dbReference type="PROSITE" id="PS50853">
    <property type="entry name" value="FN3"/>
    <property type="match status" value="1"/>
</dbReference>
<keyword evidence="2" id="KW-0677">Repeat</keyword>
<dbReference type="AlphaFoldDB" id="A0A0B2VR83"/>
<keyword evidence="8" id="KW-1185">Reference proteome</keyword>
<organism evidence="7 8">
    <name type="scientific">Toxocara canis</name>
    <name type="common">Canine roundworm</name>
    <dbReference type="NCBI Taxonomy" id="6265"/>
    <lineage>
        <taxon>Eukaryota</taxon>
        <taxon>Metazoa</taxon>
        <taxon>Ecdysozoa</taxon>
        <taxon>Nematoda</taxon>
        <taxon>Chromadorea</taxon>
        <taxon>Rhabditida</taxon>
        <taxon>Spirurina</taxon>
        <taxon>Ascaridomorpha</taxon>
        <taxon>Ascaridoidea</taxon>
        <taxon>Toxocaridae</taxon>
        <taxon>Toxocara</taxon>
    </lineage>
</organism>
<dbReference type="OrthoDB" id="9355041at2759"/>
<dbReference type="PANTHER" id="PTHR12231">
    <property type="entry name" value="CTX-RELATED TYPE I TRANSMEMBRANE PROTEIN"/>
    <property type="match status" value="1"/>
</dbReference>
<evidence type="ECO:0000256" key="1">
    <source>
        <dbReference type="ARBA" id="ARBA00022729"/>
    </source>
</evidence>
<dbReference type="SMART" id="SM00408">
    <property type="entry name" value="IGc2"/>
    <property type="match status" value="2"/>
</dbReference>
<dbReference type="Proteomes" id="UP000031036">
    <property type="component" value="Unassembled WGS sequence"/>
</dbReference>
<dbReference type="GO" id="GO:0043005">
    <property type="term" value="C:neuron projection"/>
    <property type="evidence" value="ECO:0007669"/>
    <property type="project" value="TreeGrafter"/>
</dbReference>
<dbReference type="InterPro" id="IPR003599">
    <property type="entry name" value="Ig_sub"/>
</dbReference>
<dbReference type="SMART" id="SM00409">
    <property type="entry name" value="IG"/>
    <property type="match status" value="3"/>
</dbReference>
<dbReference type="Gene3D" id="2.60.40.10">
    <property type="entry name" value="Immunoglobulins"/>
    <property type="match status" value="3"/>
</dbReference>
<feature type="domain" description="Fibronectin type-III" evidence="6">
    <location>
        <begin position="350"/>
        <end position="463"/>
    </location>
</feature>
<keyword evidence="3" id="KW-1015">Disulfide bond</keyword>
<protein>
    <submittedName>
        <fullName evidence="7">Fasciclin-2</fullName>
    </submittedName>
</protein>
<dbReference type="SUPFAM" id="SSF49265">
    <property type="entry name" value="Fibronectin type III"/>
    <property type="match status" value="1"/>
</dbReference>